<sequence length="76" mass="8531">MTAAQSYNCENPPVGSLVMPQGYLHPMGNKPRSKMNYPSYWHGNCRKVGLRRLVLPDTERFSIPSYQELGVGDSVC</sequence>
<evidence type="ECO:0000313" key="2">
    <source>
        <dbReference type="Proteomes" id="UP000243975"/>
    </source>
</evidence>
<evidence type="ECO:0000313" key="1">
    <source>
        <dbReference type="EMBL" id="KVI11725.1"/>
    </source>
</evidence>
<accession>A0A103YMG4</accession>
<dbReference type="AlphaFoldDB" id="A0A103YMG4"/>
<name>A0A103YMG4_CYNCS</name>
<comment type="caution">
    <text evidence="1">The sequence shown here is derived from an EMBL/GenBank/DDBJ whole genome shotgun (WGS) entry which is preliminary data.</text>
</comment>
<protein>
    <submittedName>
        <fullName evidence="1">Uncharacterized protein</fullName>
    </submittedName>
</protein>
<dbReference type="Gramene" id="KVI11725">
    <property type="protein sequence ID" value="KVI11725"/>
    <property type="gene ID" value="Ccrd_009860"/>
</dbReference>
<dbReference type="EMBL" id="LEKV01000049">
    <property type="protein sequence ID" value="KVI11725.1"/>
    <property type="molecule type" value="Genomic_DNA"/>
</dbReference>
<proteinExistence type="predicted"/>
<keyword evidence="2" id="KW-1185">Reference proteome</keyword>
<organism evidence="1 2">
    <name type="scientific">Cynara cardunculus var. scolymus</name>
    <name type="common">Globe artichoke</name>
    <name type="synonym">Cynara scolymus</name>
    <dbReference type="NCBI Taxonomy" id="59895"/>
    <lineage>
        <taxon>Eukaryota</taxon>
        <taxon>Viridiplantae</taxon>
        <taxon>Streptophyta</taxon>
        <taxon>Embryophyta</taxon>
        <taxon>Tracheophyta</taxon>
        <taxon>Spermatophyta</taxon>
        <taxon>Magnoliopsida</taxon>
        <taxon>eudicotyledons</taxon>
        <taxon>Gunneridae</taxon>
        <taxon>Pentapetalae</taxon>
        <taxon>asterids</taxon>
        <taxon>campanulids</taxon>
        <taxon>Asterales</taxon>
        <taxon>Asteraceae</taxon>
        <taxon>Carduoideae</taxon>
        <taxon>Cardueae</taxon>
        <taxon>Carduinae</taxon>
        <taxon>Cynara</taxon>
    </lineage>
</organism>
<dbReference type="Proteomes" id="UP000243975">
    <property type="component" value="Unassembled WGS sequence"/>
</dbReference>
<reference evidence="1 2" key="1">
    <citation type="journal article" date="2016" name="Sci. Rep.">
        <title>The genome sequence of the outbreeding globe artichoke constructed de novo incorporating a phase-aware low-pass sequencing strategy of F1 progeny.</title>
        <authorList>
            <person name="Scaglione D."/>
            <person name="Reyes-Chin-Wo S."/>
            <person name="Acquadro A."/>
            <person name="Froenicke L."/>
            <person name="Portis E."/>
            <person name="Beitel C."/>
            <person name="Tirone M."/>
            <person name="Mauro R."/>
            <person name="Lo Monaco A."/>
            <person name="Mauromicale G."/>
            <person name="Faccioli P."/>
            <person name="Cattivelli L."/>
            <person name="Rieseberg L."/>
            <person name="Michelmore R."/>
            <person name="Lanteri S."/>
        </authorList>
    </citation>
    <scope>NUCLEOTIDE SEQUENCE [LARGE SCALE GENOMIC DNA]</scope>
    <source>
        <strain evidence="1">2C</strain>
    </source>
</reference>
<gene>
    <name evidence="1" type="ORF">Ccrd_009860</name>
</gene>